<evidence type="ECO:0000313" key="1">
    <source>
        <dbReference type="EMBL" id="CDO59380.1"/>
    </source>
</evidence>
<organism evidence="1 2">
    <name type="scientific">Candidatus Phaeomarinibacter ectocarpi</name>
    <dbReference type="NCBI Taxonomy" id="1458461"/>
    <lineage>
        <taxon>Bacteria</taxon>
        <taxon>Pseudomonadati</taxon>
        <taxon>Pseudomonadota</taxon>
        <taxon>Alphaproteobacteria</taxon>
        <taxon>Hyphomicrobiales</taxon>
        <taxon>Parvibaculaceae</taxon>
        <taxon>Candidatus Phaeomarinibacter</taxon>
    </lineage>
</organism>
<dbReference type="AlphaFoldDB" id="X5MLC7"/>
<dbReference type="OrthoDB" id="4014363at2"/>
<dbReference type="STRING" id="1458461.BN1012_Phect1166"/>
<dbReference type="HOGENOM" id="CLU_055736_0_0_5"/>
<evidence type="ECO:0008006" key="3">
    <source>
        <dbReference type="Google" id="ProtNLM"/>
    </source>
</evidence>
<protein>
    <recommendedName>
        <fullName evidence="3">DUF2817 domain-containing protein</fullName>
    </recommendedName>
</protein>
<dbReference type="KEGG" id="pect:BN1012_Phect1166"/>
<dbReference type="Proteomes" id="UP000032160">
    <property type="component" value="Chromosome I"/>
</dbReference>
<dbReference type="RefSeq" id="WP_052535366.1">
    <property type="nucleotide sequence ID" value="NZ_HG966617.1"/>
</dbReference>
<sequence length="363" mass="38411">MSDASMPDVEACFSASYPEARTKFLSACEAAGFELEAVQNTTATGRDGEALYADIASKGPKDASHVVLVTSGTHGIEGYCGSGCQISLVQAGLFATLPTDTRIVLVHAVNPYGFSHQRRVNEENIDLNRNFVDHMSSHPDSSAYEAIHPIIAPADYGDRPEHWDGEVLTWIGAHGMDAFRQAVSGGQYTCPDGLFFGGTAPSWSNGMVRTLMQSLASKATRFRFIDIHTGLGPFGHGEKLGLGTSSDVKRAQRIWGADVTDLAGGDSVSAVVAGDMGGAFFDAVSPDMDAAGIALEYGTQDPVSVLGALRWDNWLAAHGDPAGSDASAIKQKMRDAFYPDDGSWRASVVDQARSAVTQAINAS</sequence>
<dbReference type="EMBL" id="HG966617">
    <property type="protein sequence ID" value="CDO59380.1"/>
    <property type="molecule type" value="Genomic_DNA"/>
</dbReference>
<evidence type="ECO:0000313" key="2">
    <source>
        <dbReference type="Proteomes" id="UP000032160"/>
    </source>
</evidence>
<dbReference type="CDD" id="cd06233">
    <property type="entry name" value="M14-like"/>
    <property type="match status" value="1"/>
</dbReference>
<dbReference type="PATRIC" id="fig|1458461.3.peg.1166"/>
<keyword evidence="2" id="KW-1185">Reference proteome</keyword>
<gene>
    <name evidence="1" type="ORF">BN1012_Phect1166</name>
</gene>
<dbReference type="Pfam" id="PF10994">
    <property type="entry name" value="DUF2817"/>
    <property type="match status" value="1"/>
</dbReference>
<dbReference type="InterPro" id="IPR021259">
    <property type="entry name" value="DUF2817"/>
</dbReference>
<dbReference type="Gene3D" id="3.40.630.10">
    <property type="entry name" value="Zn peptidases"/>
    <property type="match status" value="1"/>
</dbReference>
<name>X5MLC7_9HYPH</name>
<proteinExistence type="predicted"/>
<dbReference type="SUPFAM" id="SSF53187">
    <property type="entry name" value="Zn-dependent exopeptidases"/>
    <property type="match status" value="1"/>
</dbReference>
<accession>X5MLC7</accession>
<reference evidence="1 2" key="1">
    <citation type="journal article" date="2014" name="Front. Genet.">
        <title>Genome and metabolic network of "Candidatus Phaeomarinobacter ectocarpi" Ec32, a new candidate genus of Alphaproteobacteria frequently associated with brown algae.</title>
        <authorList>
            <person name="Dittami S.M."/>
            <person name="Barbeyron T."/>
            <person name="Boyen C."/>
            <person name="Cambefort J."/>
            <person name="Collet G."/>
            <person name="Delage L."/>
            <person name="Gobet A."/>
            <person name="Groisillier A."/>
            <person name="Leblanc C."/>
            <person name="Michel G."/>
            <person name="Scornet D."/>
            <person name="Siegel A."/>
            <person name="Tapia J.E."/>
            <person name="Tonon T."/>
        </authorList>
    </citation>
    <scope>NUCLEOTIDE SEQUENCE [LARGE SCALE GENOMIC DNA]</scope>
    <source>
        <strain evidence="1 2">Ec32</strain>
    </source>
</reference>